<gene>
    <name evidence="2" type="ORF">C9I99_12970</name>
</gene>
<dbReference type="Proteomes" id="UP000241222">
    <property type="component" value="Unassembled WGS sequence"/>
</dbReference>
<dbReference type="EMBL" id="PYMH01000005">
    <property type="protein sequence ID" value="PSU33675.1"/>
    <property type="molecule type" value="Genomic_DNA"/>
</dbReference>
<evidence type="ECO:0000256" key="1">
    <source>
        <dbReference type="SAM" id="SignalP"/>
    </source>
</evidence>
<feature type="signal peptide" evidence="1">
    <location>
        <begin position="1"/>
        <end position="25"/>
    </location>
</feature>
<protein>
    <submittedName>
        <fullName evidence="2">Uncharacterized protein</fullName>
    </submittedName>
</protein>
<organism evidence="2 3">
    <name type="scientific">Photobacterium lutimaris</name>
    <dbReference type="NCBI Taxonomy" id="388278"/>
    <lineage>
        <taxon>Bacteria</taxon>
        <taxon>Pseudomonadati</taxon>
        <taxon>Pseudomonadota</taxon>
        <taxon>Gammaproteobacteria</taxon>
        <taxon>Vibrionales</taxon>
        <taxon>Vibrionaceae</taxon>
        <taxon>Photobacterium</taxon>
    </lineage>
</organism>
<sequence length="122" mass="13297">MKSQRLPSVLLALTLSSISATNASAHSLAAVTSAGQLHGVLDSCQFFEALPEMTIQRVSDYLIQTTLKADSTDHHIAWVEARVEGRQYADKLHIANDNLHHAKCNGIVESFWSGTLPTINRG</sequence>
<keyword evidence="3" id="KW-1185">Reference proteome</keyword>
<keyword evidence="1" id="KW-0732">Signal</keyword>
<reference evidence="2 3" key="1">
    <citation type="submission" date="2018-03" db="EMBL/GenBank/DDBJ databases">
        <title>Whole genome sequencing of Histamine producing bacteria.</title>
        <authorList>
            <person name="Butler K."/>
        </authorList>
    </citation>
    <scope>NUCLEOTIDE SEQUENCE [LARGE SCALE GENOMIC DNA]</scope>
    <source>
        <strain evidence="2 3">JCM 13586</strain>
    </source>
</reference>
<dbReference type="OrthoDB" id="5829115at2"/>
<proteinExistence type="predicted"/>
<accession>A0A2T3IYK9</accession>
<evidence type="ECO:0000313" key="2">
    <source>
        <dbReference type="EMBL" id="PSU33675.1"/>
    </source>
</evidence>
<evidence type="ECO:0000313" key="3">
    <source>
        <dbReference type="Proteomes" id="UP000241222"/>
    </source>
</evidence>
<name>A0A2T3IYK9_9GAMM</name>
<feature type="chain" id="PRO_5015636815" evidence="1">
    <location>
        <begin position="26"/>
        <end position="122"/>
    </location>
</feature>
<dbReference type="AlphaFoldDB" id="A0A2T3IYK9"/>
<comment type="caution">
    <text evidence="2">The sequence shown here is derived from an EMBL/GenBank/DDBJ whole genome shotgun (WGS) entry which is preliminary data.</text>
</comment>
<dbReference type="RefSeq" id="WP_107349308.1">
    <property type="nucleotide sequence ID" value="NZ_PYMH01000005.1"/>
</dbReference>